<proteinExistence type="inferred from homology"/>
<feature type="binding site" evidence="4">
    <location>
        <position position="36"/>
    </location>
    <ligand>
        <name>S-methyl-5'-thioadenosine</name>
        <dbReference type="ChEBI" id="CHEBI:17509"/>
    </ligand>
</feature>
<dbReference type="GO" id="GO:0004766">
    <property type="term" value="F:spermidine synthase activity"/>
    <property type="evidence" value="ECO:0007669"/>
    <property type="project" value="UniProtKB-UniRule"/>
</dbReference>
<comment type="similarity">
    <text evidence="1 4">Belongs to the spermidine/spermine synthase family.</text>
</comment>
<dbReference type="InterPro" id="IPR001045">
    <property type="entry name" value="Spermi_synthase"/>
</dbReference>
<dbReference type="SUPFAM" id="SSF53335">
    <property type="entry name" value="S-adenosyl-L-methionine-dependent methyltransferases"/>
    <property type="match status" value="1"/>
</dbReference>
<reference evidence="7 8" key="1">
    <citation type="submission" date="2019-04" db="EMBL/GenBank/DDBJ databases">
        <title>Herbidospora sp. NEAU-GS14.nov., a novel actinomycete isolated from soil.</title>
        <authorList>
            <person name="Han L."/>
        </authorList>
    </citation>
    <scope>NUCLEOTIDE SEQUENCE [LARGE SCALE GENOMIC DNA]</scope>
    <source>
        <strain evidence="7 8">NEAU-GS14</strain>
    </source>
</reference>
<comment type="pathway">
    <text evidence="4">Amine and polyamine biosynthesis; spermidine biosynthesis; spermidine from putrescine: step 1/1.</text>
</comment>
<dbReference type="PROSITE" id="PS51006">
    <property type="entry name" value="PABS_2"/>
    <property type="match status" value="1"/>
</dbReference>
<dbReference type="EMBL" id="SZQA01000021">
    <property type="protein sequence ID" value="TKK86473.1"/>
    <property type="molecule type" value="Genomic_DNA"/>
</dbReference>
<comment type="subunit">
    <text evidence="4">Homodimer or homotetramer.</text>
</comment>
<comment type="caution">
    <text evidence="4">Lacks conserved residue(s) required for the propagation of feature annotation.</text>
</comment>
<dbReference type="GO" id="GO:0008295">
    <property type="term" value="P:spermidine biosynthetic process"/>
    <property type="evidence" value="ECO:0007669"/>
    <property type="project" value="UniProtKB-UniRule"/>
</dbReference>
<evidence type="ECO:0000256" key="1">
    <source>
        <dbReference type="ARBA" id="ARBA00007867"/>
    </source>
</evidence>
<accession>A0A4V5UYX1</accession>
<dbReference type="AlphaFoldDB" id="A0A4V5UYX1"/>
<keyword evidence="2 4" id="KW-0808">Transferase</keyword>
<dbReference type="OrthoDB" id="9793120at2"/>
<dbReference type="EC" id="2.5.1.16" evidence="4"/>
<dbReference type="Proteomes" id="UP000308705">
    <property type="component" value="Unassembled WGS sequence"/>
</dbReference>
<organism evidence="7 8">
    <name type="scientific">Herbidospora galbida</name>
    <dbReference type="NCBI Taxonomy" id="2575442"/>
    <lineage>
        <taxon>Bacteria</taxon>
        <taxon>Bacillati</taxon>
        <taxon>Actinomycetota</taxon>
        <taxon>Actinomycetes</taxon>
        <taxon>Streptosporangiales</taxon>
        <taxon>Streptosporangiaceae</taxon>
        <taxon>Herbidospora</taxon>
    </lineage>
</organism>
<dbReference type="InterPro" id="IPR029063">
    <property type="entry name" value="SAM-dependent_MTases_sf"/>
</dbReference>
<feature type="binding site" evidence="4">
    <location>
        <position position="90"/>
    </location>
    <ligand>
        <name>spermidine</name>
        <dbReference type="ChEBI" id="CHEBI:57834"/>
    </ligand>
</feature>
<evidence type="ECO:0000313" key="8">
    <source>
        <dbReference type="Proteomes" id="UP000308705"/>
    </source>
</evidence>
<evidence type="ECO:0000256" key="3">
    <source>
        <dbReference type="ARBA" id="ARBA00023115"/>
    </source>
</evidence>
<dbReference type="PANTHER" id="PTHR43317">
    <property type="entry name" value="THERMOSPERMINE SYNTHASE ACAULIS5"/>
    <property type="match status" value="1"/>
</dbReference>
<comment type="caution">
    <text evidence="7">The sequence shown here is derived from an EMBL/GenBank/DDBJ whole genome shotgun (WGS) entry which is preliminary data.</text>
</comment>
<dbReference type="HAMAP" id="MF_00198">
    <property type="entry name" value="Spermidine_synth"/>
    <property type="match status" value="1"/>
</dbReference>
<dbReference type="InterPro" id="IPR030374">
    <property type="entry name" value="PABS"/>
</dbReference>
<dbReference type="Pfam" id="PF01564">
    <property type="entry name" value="Spermine_synth"/>
    <property type="match status" value="1"/>
</dbReference>
<dbReference type="PANTHER" id="PTHR43317:SF1">
    <property type="entry name" value="THERMOSPERMINE SYNTHASE ACAULIS5"/>
    <property type="match status" value="1"/>
</dbReference>
<gene>
    <name evidence="4" type="primary">speE</name>
    <name evidence="7" type="ORF">FDA94_21910</name>
</gene>
<evidence type="ECO:0000256" key="2">
    <source>
        <dbReference type="ARBA" id="ARBA00022679"/>
    </source>
</evidence>
<sequence length="307" mass="33860">MITINGTTWVAEPIADGMERLWRVDEVIHSESTPFQTLDFARTAHGITLFANGERQSSEQTQEVYHEALTIPPVLLADRVDRCLVIGSSEGVACQMLVACGASRVDHVDIDEQAVKLCASRLPYGYTEKELAAAEGDEGPIHVHYEDGYAFVEAAVAAGQTWDVVIVDLPDETDGGTAQHDRLYSATFLNLCARALAPGGVIATQAGCPTMWRQTTLRRSWHNFIAAFPTVVYFGSAAHEWAFISGRRDTVDRPHAVMGRRLRTLSYRPVSIDVRTLDAALVPPLEIRGKYPKAWRRRPFGGPSPRS</sequence>
<dbReference type="UniPathway" id="UPA00248">
    <property type="reaction ID" value="UER00314"/>
</dbReference>
<feature type="domain" description="PABS" evidence="6">
    <location>
        <begin position="7"/>
        <end position="261"/>
    </location>
</feature>
<comment type="catalytic activity">
    <reaction evidence="4">
        <text>S-adenosyl 3-(methylsulfanyl)propylamine + putrescine = S-methyl-5'-thioadenosine + spermidine + H(+)</text>
        <dbReference type="Rhea" id="RHEA:12721"/>
        <dbReference type="ChEBI" id="CHEBI:15378"/>
        <dbReference type="ChEBI" id="CHEBI:17509"/>
        <dbReference type="ChEBI" id="CHEBI:57443"/>
        <dbReference type="ChEBI" id="CHEBI:57834"/>
        <dbReference type="ChEBI" id="CHEBI:326268"/>
        <dbReference type="EC" id="2.5.1.16"/>
    </reaction>
</comment>
<keyword evidence="4" id="KW-0745">Spermidine biosynthesis</keyword>
<feature type="binding site" evidence="4">
    <location>
        <position position="109"/>
    </location>
    <ligand>
        <name>S-methyl-5'-thioadenosine</name>
        <dbReference type="ChEBI" id="CHEBI:17509"/>
    </ligand>
</feature>
<keyword evidence="8" id="KW-1185">Reference proteome</keyword>
<dbReference type="CDD" id="cd02440">
    <property type="entry name" value="AdoMet_MTases"/>
    <property type="match status" value="1"/>
</dbReference>
<name>A0A4V5UYX1_9ACTN</name>
<dbReference type="RefSeq" id="WP_137248945.1">
    <property type="nucleotide sequence ID" value="NZ_SZQA01000021.1"/>
</dbReference>
<evidence type="ECO:0000256" key="5">
    <source>
        <dbReference type="PROSITE-ProRule" id="PRU00354"/>
    </source>
</evidence>
<evidence type="ECO:0000259" key="6">
    <source>
        <dbReference type="PROSITE" id="PS51006"/>
    </source>
</evidence>
<evidence type="ECO:0000256" key="4">
    <source>
        <dbReference type="HAMAP-Rule" id="MF_00198"/>
    </source>
</evidence>
<feature type="active site" description="Proton acceptor" evidence="4 5">
    <location>
        <position position="168"/>
    </location>
</feature>
<keyword evidence="3 4" id="KW-0620">Polyamine biosynthesis</keyword>
<dbReference type="GO" id="GO:0010487">
    <property type="term" value="F:thermospermine synthase activity"/>
    <property type="evidence" value="ECO:0007669"/>
    <property type="project" value="UniProtKB-ARBA"/>
</dbReference>
<dbReference type="Gene3D" id="3.40.50.150">
    <property type="entry name" value="Vaccinia Virus protein VP39"/>
    <property type="match status" value="1"/>
</dbReference>
<comment type="function">
    <text evidence="4">Catalyzes the irreversible transfer of a propylamine group from the amino donor S-adenosylmethioninamine (decarboxy-AdoMet) to putrescine (1,4-diaminobutane) to yield spermidine.</text>
</comment>
<feature type="binding site" evidence="4">
    <location>
        <begin position="147"/>
        <end position="148"/>
    </location>
    <ligand>
        <name>S-methyl-5'-thioadenosine</name>
        <dbReference type="ChEBI" id="CHEBI:17509"/>
    </ligand>
</feature>
<evidence type="ECO:0000313" key="7">
    <source>
        <dbReference type="EMBL" id="TKK86473.1"/>
    </source>
</evidence>
<protein>
    <recommendedName>
        <fullName evidence="4">Polyamine aminopropyltransferase</fullName>
    </recommendedName>
    <alternativeName>
        <fullName evidence="4">Putrescine aminopropyltransferase</fullName>
        <shortName evidence="4">PAPT</shortName>
    </alternativeName>
    <alternativeName>
        <fullName evidence="4">Spermidine synthase</fullName>
        <shortName evidence="4">SPDS</shortName>
        <shortName evidence="4">SPDSY</shortName>
        <ecNumber evidence="4">2.5.1.16</ecNumber>
    </alternativeName>
</protein>
<feature type="binding site" evidence="4">
    <location>
        <position position="66"/>
    </location>
    <ligand>
        <name>spermidine</name>
        <dbReference type="ChEBI" id="CHEBI:57834"/>
    </ligand>
</feature>